<protein>
    <submittedName>
        <fullName evidence="2">Ribonucleo protein-associated protein</fullName>
    </submittedName>
</protein>
<name>A0A6A5X194_9PLEO</name>
<keyword evidence="3" id="KW-1185">Reference proteome</keyword>
<proteinExistence type="predicted"/>
<dbReference type="InterPro" id="IPR029064">
    <property type="entry name" value="Ribosomal_eL30-like_sf"/>
</dbReference>
<dbReference type="Proteomes" id="UP000799779">
    <property type="component" value="Unassembled WGS sequence"/>
</dbReference>
<dbReference type="InterPro" id="IPR004038">
    <property type="entry name" value="Ribosomal_eL8/eL30/eS12/Gad45"/>
</dbReference>
<sequence length="117" mass="12528">AIHPRHIFPLASTSLSTGLSKATRLALSKRLIKNGANEVIKAIKRDTAAIVILADTVDWEILSPLITLCEDHVASCVRVKSGHELGRWCGLARPVVAAAVLKGWAEKVKGDIDQAAI</sequence>
<evidence type="ECO:0000313" key="2">
    <source>
        <dbReference type="EMBL" id="KAF2005295.1"/>
    </source>
</evidence>
<evidence type="ECO:0000313" key="3">
    <source>
        <dbReference type="Proteomes" id="UP000799779"/>
    </source>
</evidence>
<dbReference type="SUPFAM" id="SSF55315">
    <property type="entry name" value="L30e-like"/>
    <property type="match status" value="1"/>
</dbReference>
<evidence type="ECO:0000259" key="1">
    <source>
        <dbReference type="Pfam" id="PF01248"/>
    </source>
</evidence>
<feature type="domain" description="Ribosomal protein eL8/eL30/eS12/Gadd45" evidence="1">
    <location>
        <begin position="20"/>
        <end position="102"/>
    </location>
</feature>
<dbReference type="EMBL" id="ML977564">
    <property type="protein sequence ID" value="KAF2005295.1"/>
    <property type="molecule type" value="Genomic_DNA"/>
</dbReference>
<dbReference type="OrthoDB" id="1924699at2759"/>
<dbReference type="Gene3D" id="3.30.1330.30">
    <property type="match status" value="1"/>
</dbReference>
<dbReference type="Pfam" id="PF01248">
    <property type="entry name" value="Ribosomal_L7Ae"/>
    <property type="match status" value="1"/>
</dbReference>
<reference evidence="2" key="1">
    <citation type="journal article" date="2020" name="Stud. Mycol.">
        <title>101 Dothideomycetes genomes: a test case for predicting lifestyles and emergence of pathogens.</title>
        <authorList>
            <person name="Haridas S."/>
            <person name="Albert R."/>
            <person name="Binder M."/>
            <person name="Bloem J."/>
            <person name="Labutti K."/>
            <person name="Salamov A."/>
            <person name="Andreopoulos B."/>
            <person name="Baker S."/>
            <person name="Barry K."/>
            <person name="Bills G."/>
            <person name="Bluhm B."/>
            <person name="Cannon C."/>
            <person name="Castanera R."/>
            <person name="Culley D."/>
            <person name="Daum C."/>
            <person name="Ezra D."/>
            <person name="Gonzalez J."/>
            <person name="Henrissat B."/>
            <person name="Kuo A."/>
            <person name="Liang C."/>
            <person name="Lipzen A."/>
            <person name="Lutzoni F."/>
            <person name="Magnuson J."/>
            <person name="Mondo S."/>
            <person name="Nolan M."/>
            <person name="Ohm R."/>
            <person name="Pangilinan J."/>
            <person name="Park H.-J."/>
            <person name="Ramirez L."/>
            <person name="Alfaro M."/>
            <person name="Sun H."/>
            <person name="Tritt A."/>
            <person name="Yoshinaga Y."/>
            <person name="Zwiers L.-H."/>
            <person name="Turgeon B."/>
            <person name="Goodwin S."/>
            <person name="Spatafora J."/>
            <person name="Crous P."/>
            <person name="Grigoriev I."/>
        </authorList>
    </citation>
    <scope>NUCLEOTIDE SEQUENCE</scope>
    <source>
        <strain evidence="2">CBS 123094</strain>
    </source>
</reference>
<dbReference type="AlphaFoldDB" id="A0A6A5X194"/>
<organism evidence="2 3">
    <name type="scientific">Amniculicola lignicola CBS 123094</name>
    <dbReference type="NCBI Taxonomy" id="1392246"/>
    <lineage>
        <taxon>Eukaryota</taxon>
        <taxon>Fungi</taxon>
        <taxon>Dikarya</taxon>
        <taxon>Ascomycota</taxon>
        <taxon>Pezizomycotina</taxon>
        <taxon>Dothideomycetes</taxon>
        <taxon>Pleosporomycetidae</taxon>
        <taxon>Pleosporales</taxon>
        <taxon>Amniculicolaceae</taxon>
        <taxon>Amniculicola</taxon>
    </lineage>
</organism>
<gene>
    <name evidence="2" type="ORF">P154DRAFT_611879</name>
</gene>
<accession>A0A6A5X194</accession>
<feature type="non-terminal residue" evidence="2">
    <location>
        <position position="1"/>
    </location>
</feature>